<evidence type="ECO:0000256" key="16">
    <source>
        <dbReference type="SAM" id="MobiDB-lite"/>
    </source>
</evidence>
<keyword evidence="8" id="KW-0028">Amino-acid biosynthesis</keyword>
<dbReference type="RefSeq" id="WP_126416238.1">
    <property type="nucleotide sequence ID" value="NZ_LR134476.1"/>
</dbReference>
<dbReference type="InterPro" id="IPR006272">
    <property type="entry name" value="Pser_aminoTfrase_mycobac"/>
</dbReference>
<dbReference type="InterPro" id="IPR015424">
    <property type="entry name" value="PyrdxlP-dep_Trfase"/>
</dbReference>
<dbReference type="PANTHER" id="PTHR21152:SF40">
    <property type="entry name" value="ALANINE--GLYOXYLATE AMINOTRANSFERASE"/>
    <property type="match status" value="1"/>
</dbReference>
<keyword evidence="12" id="KW-0718">Serine biosynthesis</keyword>
<evidence type="ECO:0000256" key="3">
    <source>
        <dbReference type="ARBA" id="ARBA00005099"/>
    </source>
</evidence>
<dbReference type="PIRSF" id="PIRSF000525">
    <property type="entry name" value="SerC"/>
    <property type="match status" value="1"/>
</dbReference>
<dbReference type="EMBL" id="LR134476">
    <property type="protein sequence ID" value="VEI13089.1"/>
    <property type="molecule type" value="Genomic_DNA"/>
</dbReference>
<evidence type="ECO:0000256" key="14">
    <source>
        <dbReference type="ARBA" id="ARBA00047630"/>
    </source>
</evidence>
<dbReference type="SUPFAM" id="SSF53383">
    <property type="entry name" value="PLP-dependent transferases"/>
    <property type="match status" value="1"/>
</dbReference>
<keyword evidence="11" id="KW-0664">Pyridoxine biosynthesis</keyword>
<dbReference type="InterPro" id="IPR000192">
    <property type="entry name" value="Aminotrans_V_dom"/>
</dbReference>
<evidence type="ECO:0000313" key="19">
    <source>
        <dbReference type="Proteomes" id="UP000269542"/>
    </source>
</evidence>
<dbReference type="AlphaFoldDB" id="A0A3S4VFN6"/>
<dbReference type="InterPro" id="IPR015422">
    <property type="entry name" value="PyrdxlP-dep_Trfase_small"/>
</dbReference>
<keyword evidence="6" id="KW-0963">Cytoplasm</keyword>
<evidence type="ECO:0000256" key="6">
    <source>
        <dbReference type="ARBA" id="ARBA00022490"/>
    </source>
</evidence>
<dbReference type="KEGG" id="tbw:NCTC13354_00791"/>
<evidence type="ECO:0000259" key="17">
    <source>
        <dbReference type="Pfam" id="PF00266"/>
    </source>
</evidence>
<dbReference type="InterPro" id="IPR015421">
    <property type="entry name" value="PyrdxlP-dep_Trfase_major"/>
</dbReference>
<feature type="region of interest" description="Disordered" evidence="16">
    <location>
        <begin position="1"/>
        <end position="29"/>
    </location>
</feature>
<dbReference type="Gene3D" id="3.90.1150.10">
    <property type="entry name" value="Aspartate Aminotransferase, domain 1"/>
    <property type="match status" value="1"/>
</dbReference>
<evidence type="ECO:0000256" key="7">
    <source>
        <dbReference type="ARBA" id="ARBA00022576"/>
    </source>
</evidence>
<comment type="cofactor">
    <cofactor evidence="1">
        <name>pyridoxal 5'-phosphate</name>
        <dbReference type="ChEBI" id="CHEBI:597326"/>
    </cofactor>
</comment>
<feature type="domain" description="Aminotransferase class V" evidence="17">
    <location>
        <begin position="143"/>
        <end position="327"/>
    </location>
</feature>
<comment type="catalytic activity">
    <reaction evidence="14">
        <text>4-(phosphooxy)-L-threonine + 2-oxoglutarate = (R)-3-hydroxy-2-oxo-4-phosphooxybutanoate + L-glutamate</text>
        <dbReference type="Rhea" id="RHEA:16573"/>
        <dbReference type="ChEBI" id="CHEBI:16810"/>
        <dbReference type="ChEBI" id="CHEBI:29985"/>
        <dbReference type="ChEBI" id="CHEBI:58452"/>
        <dbReference type="ChEBI" id="CHEBI:58538"/>
        <dbReference type="EC" id="2.6.1.52"/>
    </reaction>
</comment>
<evidence type="ECO:0000256" key="15">
    <source>
        <dbReference type="ARBA" id="ARBA00049007"/>
    </source>
</evidence>
<sequence length="368" mass="39437">MTNTHSDLDQQFPAPRDGRFGSGPSKVRSQQLAAIQSPPMGTSHRQAGVRDVVGSIQAGLAELFRLPDGYEVLLGNGGASALWDAITFALIEDRAQAAVIGEFSGKAARAVERAPWLADPDMRRVEPGQVIECATVPGIDTYIYAHNETSTGAAVPLVRYGDDGALTVVDGTSIAGGVNADVSAADFYYFSPQKCFGADGGLWLAFASPAALERIERLAAERWIPDFLNLQLAVNNSRKSQTLNTPAIATLLMLDNQVSWMLDSGGLDAMEARSRASSDAVYQLAEQREFASPFIAPEFRSPVVCTIDFTDDVDAAGIAKALRARGIVDIEPYRSLGRNQLRIATFPAIDTEDVRALLAAIDHVIAAR</sequence>
<dbReference type="UniPathway" id="UPA00135">
    <property type="reaction ID" value="UER00197"/>
</dbReference>
<dbReference type="GO" id="GO:0019265">
    <property type="term" value="P:glycine biosynthetic process, by transamination of glyoxylate"/>
    <property type="evidence" value="ECO:0007669"/>
    <property type="project" value="TreeGrafter"/>
</dbReference>
<accession>A0A3S4VFN6</accession>
<dbReference type="OrthoDB" id="975012at2"/>
<proteinExistence type="inferred from homology"/>
<dbReference type="GO" id="GO:0008615">
    <property type="term" value="P:pyridoxine biosynthetic process"/>
    <property type="evidence" value="ECO:0007669"/>
    <property type="project" value="UniProtKB-KW"/>
</dbReference>
<dbReference type="GO" id="GO:0008453">
    <property type="term" value="F:alanine-glyoxylate transaminase activity"/>
    <property type="evidence" value="ECO:0007669"/>
    <property type="project" value="TreeGrafter"/>
</dbReference>
<dbReference type="GO" id="GO:0006564">
    <property type="term" value="P:L-serine biosynthetic process"/>
    <property type="evidence" value="ECO:0007669"/>
    <property type="project" value="UniProtKB-KW"/>
</dbReference>
<dbReference type="Proteomes" id="UP000269542">
    <property type="component" value="Chromosome"/>
</dbReference>
<comment type="similarity">
    <text evidence="4">Belongs to the class-V pyridoxal-phosphate-dependent aminotransferase family. SerC subfamily.</text>
</comment>
<evidence type="ECO:0000256" key="8">
    <source>
        <dbReference type="ARBA" id="ARBA00022605"/>
    </source>
</evidence>
<keyword evidence="10" id="KW-0663">Pyridoxal phosphate</keyword>
<organism evidence="18 19">
    <name type="scientific">Trueperella bialowiezensis</name>
    <dbReference type="NCBI Taxonomy" id="312285"/>
    <lineage>
        <taxon>Bacteria</taxon>
        <taxon>Bacillati</taxon>
        <taxon>Actinomycetota</taxon>
        <taxon>Actinomycetes</taxon>
        <taxon>Actinomycetales</taxon>
        <taxon>Actinomycetaceae</taxon>
        <taxon>Trueperella</taxon>
    </lineage>
</organism>
<dbReference type="GO" id="GO:0004760">
    <property type="term" value="F:L-serine-pyruvate transaminase activity"/>
    <property type="evidence" value="ECO:0007669"/>
    <property type="project" value="TreeGrafter"/>
</dbReference>
<dbReference type="EC" id="2.6.1.52" evidence="5"/>
<evidence type="ECO:0000256" key="9">
    <source>
        <dbReference type="ARBA" id="ARBA00022679"/>
    </source>
</evidence>
<evidence type="ECO:0000313" key="18">
    <source>
        <dbReference type="EMBL" id="VEI13089.1"/>
    </source>
</evidence>
<evidence type="ECO:0000256" key="11">
    <source>
        <dbReference type="ARBA" id="ARBA00023096"/>
    </source>
</evidence>
<keyword evidence="19" id="KW-1185">Reference proteome</keyword>
<reference evidence="18 19" key="1">
    <citation type="submission" date="2018-12" db="EMBL/GenBank/DDBJ databases">
        <authorList>
            <consortium name="Pathogen Informatics"/>
        </authorList>
    </citation>
    <scope>NUCLEOTIDE SEQUENCE [LARGE SCALE GENOMIC DNA]</scope>
    <source>
        <strain evidence="18 19">NCTC13354</strain>
    </source>
</reference>
<name>A0A3S4VFN6_9ACTO</name>
<evidence type="ECO:0000256" key="12">
    <source>
        <dbReference type="ARBA" id="ARBA00023299"/>
    </source>
</evidence>
<evidence type="ECO:0000256" key="1">
    <source>
        <dbReference type="ARBA" id="ARBA00001933"/>
    </source>
</evidence>
<comment type="pathway">
    <text evidence="3">Amino-acid biosynthesis; L-serine biosynthesis; L-serine from 3-phospho-D-glycerate: step 2/3.</text>
</comment>
<evidence type="ECO:0000256" key="2">
    <source>
        <dbReference type="ARBA" id="ARBA00003483"/>
    </source>
</evidence>
<keyword evidence="7 18" id="KW-0032">Aminotransferase</keyword>
<evidence type="ECO:0000256" key="5">
    <source>
        <dbReference type="ARBA" id="ARBA00013030"/>
    </source>
</evidence>
<comment type="catalytic activity">
    <reaction evidence="15">
        <text>O-phospho-L-serine + 2-oxoglutarate = 3-phosphooxypyruvate + L-glutamate</text>
        <dbReference type="Rhea" id="RHEA:14329"/>
        <dbReference type="ChEBI" id="CHEBI:16810"/>
        <dbReference type="ChEBI" id="CHEBI:18110"/>
        <dbReference type="ChEBI" id="CHEBI:29985"/>
        <dbReference type="ChEBI" id="CHEBI:57524"/>
        <dbReference type="EC" id="2.6.1.52"/>
    </reaction>
</comment>
<evidence type="ECO:0000256" key="4">
    <source>
        <dbReference type="ARBA" id="ARBA00006904"/>
    </source>
</evidence>
<gene>
    <name evidence="18" type="primary">serC</name>
    <name evidence="18" type="ORF">NCTC13354_00791</name>
</gene>
<dbReference type="GO" id="GO:0004648">
    <property type="term" value="F:O-phospho-L-serine:2-oxoglutarate aminotransferase activity"/>
    <property type="evidence" value="ECO:0007669"/>
    <property type="project" value="UniProtKB-EC"/>
</dbReference>
<dbReference type="PANTHER" id="PTHR21152">
    <property type="entry name" value="AMINOTRANSFERASE CLASS V"/>
    <property type="match status" value="1"/>
</dbReference>
<evidence type="ECO:0000256" key="13">
    <source>
        <dbReference type="ARBA" id="ARBA00031421"/>
    </source>
</evidence>
<keyword evidence="9 18" id="KW-0808">Transferase</keyword>
<dbReference type="InterPro" id="IPR022278">
    <property type="entry name" value="Pser_aminoTfrase"/>
</dbReference>
<protein>
    <recommendedName>
        <fullName evidence="5">phosphoserine transaminase</fullName>
        <ecNumber evidence="5">2.6.1.52</ecNumber>
    </recommendedName>
    <alternativeName>
        <fullName evidence="13">Phosphohydroxythreonine aminotransferase</fullName>
    </alternativeName>
</protein>
<comment type="function">
    <text evidence="2">Catalyzes the reversible conversion of 3-phosphohydroxypyruvate to phosphoserine and of 3-hydroxy-2-oxo-4-phosphonooxybutanoate to phosphohydroxythreonine.</text>
</comment>
<dbReference type="Gene3D" id="3.40.640.10">
    <property type="entry name" value="Type I PLP-dependent aspartate aminotransferase-like (Major domain)"/>
    <property type="match status" value="1"/>
</dbReference>
<evidence type="ECO:0000256" key="10">
    <source>
        <dbReference type="ARBA" id="ARBA00022898"/>
    </source>
</evidence>
<dbReference type="NCBIfam" id="TIGR01366">
    <property type="entry name" value="serC_3"/>
    <property type="match status" value="1"/>
</dbReference>
<dbReference type="Pfam" id="PF00266">
    <property type="entry name" value="Aminotran_5"/>
    <property type="match status" value="1"/>
</dbReference>